<reference evidence="3" key="1">
    <citation type="journal article" date="2014" name="Proc. Natl. Acad. Sci. U.S.A.">
        <title>Extensive sampling of basidiomycete genomes demonstrates inadequacy of the white-rot/brown-rot paradigm for wood decay fungi.</title>
        <authorList>
            <person name="Riley R."/>
            <person name="Salamov A.A."/>
            <person name="Brown D.W."/>
            <person name="Nagy L.G."/>
            <person name="Floudas D."/>
            <person name="Held B.W."/>
            <person name="Levasseur A."/>
            <person name="Lombard V."/>
            <person name="Morin E."/>
            <person name="Otillar R."/>
            <person name="Lindquist E.A."/>
            <person name="Sun H."/>
            <person name="LaButti K.M."/>
            <person name="Schmutz J."/>
            <person name="Jabbour D."/>
            <person name="Luo H."/>
            <person name="Baker S.E."/>
            <person name="Pisabarro A.G."/>
            <person name="Walton J.D."/>
            <person name="Blanchette R.A."/>
            <person name="Henrissat B."/>
            <person name="Martin F."/>
            <person name="Cullen D."/>
            <person name="Hibbett D.S."/>
            <person name="Grigoriev I.V."/>
        </authorList>
    </citation>
    <scope>NUCLEOTIDE SEQUENCE [LARGE SCALE GENOMIC DNA]</scope>
    <source>
        <strain evidence="3">CBS 339.88</strain>
    </source>
</reference>
<accession>A0A067SF69</accession>
<feature type="region of interest" description="Disordered" evidence="1">
    <location>
        <begin position="200"/>
        <end position="265"/>
    </location>
</feature>
<name>A0A067SF69_GALM3</name>
<keyword evidence="3" id="KW-1185">Reference proteome</keyword>
<feature type="region of interest" description="Disordered" evidence="1">
    <location>
        <begin position="117"/>
        <end position="160"/>
    </location>
</feature>
<feature type="compositionally biased region" description="Acidic residues" evidence="1">
    <location>
        <begin position="331"/>
        <end position="350"/>
    </location>
</feature>
<organism evidence="2 3">
    <name type="scientific">Galerina marginata (strain CBS 339.88)</name>
    <dbReference type="NCBI Taxonomy" id="685588"/>
    <lineage>
        <taxon>Eukaryota</taxon>
        <taxon>Fungi</taxon>
        <taxon>Dikarya</taxon>
        <taxon>Basidiomycota</taxon>
        <taxon>Agaricomycotina</taxon>
        <taxon>Agaricomycetes</taxon>
        <taxon>Agaricomycetidae</taxon>
        <taxon>Agaricales</taxon>
        <taxon>Agaricineae</taxon>
        <taxon>Strophariaceae</taxon>
        <taxon>Galerina</taxon>
    </lineage>
</organism>
<dbReference type="HOGENOM" id="CLU_746065_0_0_1"/>
<dbReference type="EMBL" id="KL142450">
    <property type="protein sequence ID" value="KDR65398.1"/>
    <property type="molecule type" value="Genomic_DNA"/>
</dbReference>
<protein>
    <submittedName>
        <fullName evidence="2">Uncharacterized protein</fullName>
    </submittedName>
</protein>
<feature type="compositionally biased region" description="Low complexity" evidence="1">
    <location>
        <begin position="123"/>
        <end position="145"/>
    </location>
</feature>
<feature type="region of interest" description="Disordered" evidence="1">
    <location>
        <begin position="325"/>
        <end position="350"/>
    </location>
</feature>
<dbReference type="Proteomes" id="UP000027222">
    <property type="component" value="Unassembled WGS sequence"/>
</dbReference>
<proteinExistence type="predicted"/>
<evidence type="ECO:0000313" key="3">
    <source>
        <dbReference type="Proteomes" id="UP000027222"/>
    </source>
</evidence>
<feature type="compositionally biased region" description="Polar residues" evidence="1">
    <location>
        <begin position="246"/>
        <end position="256"/>
    </location>
</feature>
<dbReference type="AlphaFoldDB" id="A0A067SF69"/>
<evidence type="ECO:0000313" key="2">
    <source>
        <dbReference type="EMBL" id="KDR65398.1"/>
    </source>
</evidence>
<sequence length="371" mass="39375">MPRIRLTAITNPDTSPSAIFAAMPAMDPREAQAQALCELAGGSDPFLDAPGQDVGFATDPERLQTRASAVFRDRTRLLLDSLERSENSEIPIPTSSPTGSPVRKKLRLDASRSALPRPAFLVPAGHGASSSRRSPPRGAFPSRSGQARGSSATSVVGDIRRRVDVSRRPISSAATARAYKGLPQRRLDRYGRHVIVAAGSGDDSEDLFDGPDYPTAPASSRPPTQSPTHLGVIDISSESEDDNGNGMRQNRTTTRSACEAPRSAFEAPGPVHLGVIVISDSESEGATVDVGVDTESEGEIRSTTPLPASLTQRTFSLVVEQDTDFTHMQTDNDETNDETNSDWVDSGEDSGDGILDMVALLFPASPANAPA</sequence>
<evidence type="ECO:0000256" key="1">
    <source>
        <dbReference type="SAM" id="MobiDB-lite"/>
    </source>
</evidence>
<gene>
    <name evidence="2" type="ORF">GALMADRAFT_148712</name>
</gene>
<feature type="compositionally biased region" description="Polar residues" evidence="1">
    <location>
        <begin position="217"/>
        <end position="228"/>
    </location>
</feature>